<evidence type="ECO:0000313" key="1">
    <source>
        <dbReference type="EMBL" id="EFH3675369.1"/>
    </source>
</evidence>
<proteinExistence type="predicted"/>
<comment type="caution">
    <text evidence="1">The sequence shown here is derived from an EMBL/GenBank/DDBJ whole genome shotgun (WGS) entry which is preliminary data.</text>
</comment>
<reference evidence="1 2" key="1">
    <citation type="submission" date="2019-12" db="EMBL/GenBank/DDBJ databases">
        <authorList>
            <consortium name="NARMS: The National Antimicrobial Resistance Monitoring System"/>
        </authorList>
    </citation>
    <scope>NUCLEOTIDE SEQUENCE [LARGE SCALE GENOMIC DNA]</scope>
    <source>
        <strain evidence="1 2">CVM N19EC0189</strain>
    </source>
</reference>
<name>A0A8S7RKK3_ECOLX</name>
<evidence type="ECO:0000313" key="2">
    <source>
        <dbReference type="Proteomes" id="UP000534496"/>
    </source>
</evidence>
<organism evidence="1 2">
    <name type="scientific">Escherichia coli</name>
    <dbReference type="NCBI Taxonomy" id="562"/>
    <lineage>
        <taxon>Bacteria</taxon>
        <taxon>Pseudomonadati</taxon>
        <taxon>Pseudomonadota</taxon>
        <taxon>Gammaproteobacteria</taxon>
        <taxon>Enterobacterales</taxon>
        <taxon>Enterobacteriaceae</taxon>
        <taxon>Escherichia</taxon>
    </lineage>
</organism>
<dbReference type="AlphaFoldDB" id="A0A8S7RKK3"/>
<dbReference type="Proteomes" id="UP000534496">
    <property type="component" value="Unassembled WGS sequence"/>
</dbReference>
<accession>A0A8S7RKK3</accession>
<dbReference type="EMBL" id="AASVQO010000015">
    <property type="protein sequence ID" value="EFH3675369.1"/>
    <property type="molecule type" value="Genomic_DNA"/>
</dbReference>
<gene>
    <name evidence="1" type="ORF">F9461_19440</name>
</gene>
<sequence length="298" mass="34863">MIENPSGSFVEKIFTDLRNEIILRCDLLGHINVTTKDNIKRFKHTLENVQNLDANNTFPLTCGTTLANHTCSNPYTGSTFGIGHTRTDLSEKIKLCEVLKNKQYQWVITEAYELFEDYIKKIYAHTVSIHDHFWQPSEFKNVQIEQNGDMETYYNAIKRNNKAPKKILKVFRRKLPNFRDVEINNKIGKNYRFEITLIELLRHTIVHNAGKFIDTEKFITKVLDESSISGKTRNNFEIEIRQYIAKEKDSDIIMLLEGPSEKLGYMGWHFKKAEYLLGEILEYSLIIKNELIAYLDNQ</sequence>
<protein>
    <submittedName>
        <fullName evidence="1">Uncharacterized protein</fullName>
    </submittedName>
</protein>